<dbReference type="STRING" id="7176.B0W2Q9"/>
<proteinExistence type="inferred from homology"/>
<dbReference type="InterPro" id="IPR037231">
    <property type="entry name" value="NAP-like_sf"/>
</dbReference>
<dbReference type="EMBL" id="DS231828">
    <property type="protein sequence ID" value="EDS29812.1"/>
    <property type="molecule type" value="Genomic_DNA"/>
</dbReference>
<evidence type="ECO:0000313" key="3">
    <source>
        <dbReference type="EMBL" id="EDS29812.1"/>
    </source>
</evidence>
<dbReference type="KEGG" id="cqu:CpipJ_CPIJ001434"/>
<dbReference type="SUPFAM" id="SSF143113">
    <property type="entry name" value="NAP-like"/>
    <property type="match status" value="2"/>
</dbReference>
<sequence length="195" mass="22979">MTEKALPENIQHRMNALKHFQKKHLKEAKFFDGHHREPKLVMGEVEWKEGEVEWKEESEDEVDAEVMKRFKRMAFKYKNQYSKIIKGDIPAFWFTDEGHPHPDEDAAERLVLQPTQVQEDEKNVEDETEMLITSDFEIGHFLRVRIIPKATLYYNDEVIDEDDDGEEDEDERTGNTAAPRKMTAKIRPSASQTMR</sequence>
<dbReference type="Pfam" id="PF00956">
    <property type="entry name" value="NAP"/>
    <property type="match status" value="1"/>
</dbReference>
<dbReference type="AlphaFoldDB" id="B0W2Q9"/>
<dbReference type="eggNOG" id="KOG1507">
    <property type="taxonomic scope" value="Eukaryota"/>
</dbReference>
<reference evidence="3" key="1">
    <citation type="submission" date="2007-03" db="EMBL/GenBank/DDBJ databases">
        <title>Annotation of Culex pipiens quinquefasciatus.</title>
        <authorList>
            <consortium name="The Broad Institute Genome Sequencing Platform"/>
            <person name="Atkinson P.W."/>
            <person name="Hemingway J."/>
            <person name="Christensen B.M."/>
            <person name="Higgs S."/>
            <person name="Kodira C."/>
            <person name="Hannick L."/>
            <person name="Megy K."/>
            <person name="O'Leary S."/>
            <person name="Pearson M."/>
            <person name="Haas B.J."/>
            <person name="Mauceli E."/>
            <person name="Wortman J.R."/>
            <person name="Lee N.H."/>
            <person name="Guigo R."/>
            <person name="Stanke M."/>
            <person name="Alvarado L."/>
            <person name="Amedeo P."/>
            <person name="Antoine C.H."/>
            <person name="Arensburger P."/>
            <person name="Bidwell S.L."/>
            <person name="Crawford M."/>
            <person name="Camaro F."/>
            <person name="Devon K."/>
            <person name="Engels R."/>
            <person name="Hammond M."/>
            <person name="Howarth C."/>
            <person name="Koehrsen M."/>
            <person name="Lawson D."/>
            <person name="Montgomery P."/>
            <person name="Nene V."/>
            <person name="Nusbaum C."/>
            <person name="Puiu D."/>
            <person name="Romero-Severson J."/>
            <person name="Severson D.W."/>
            <person name="Shumway M."/>
            <person name="Sisk P."/>
            <person name="Stolte C."/>
            <person name="Zeng Q."/>
            <person name="Eisenstadt E."/>
            <person name="Fraser-Liggett C."/>
            <person name="Strausberg R."/>
            <person name="Galagan J."/>
            <person name="Birren B."/>
            <person name="Collins F.H."/>
        </authorList>
    </citation>
    <scope>NUCLEOTIDE SEQUENCE [LARGE SCALE GENOMIC DNA]</scope>
    <source>
        <strain evidence="3">JHB</strain>
    </source>
</reference>
<dbReference type="GO" id="GO:0006334">
    <property type="term" value="P:nucleosome assembly"/>
    <property type="evidence" value="ECO:0007669"/>
    <property type="project" value="InterPro"/>
</dbReference>
<comment type="similarity">
    <text evidence="1">Belongs to the nucleosome assembly protein (NAP) family.</text>
</comment>
<evidence type="ECO:0000256" key="2">
    <source>
        <dbReference type="SAM" id="MobiDB-lite"/>
    </source>
</evidence>
<dbReference type="InterPro" id="IPR002164">
    <property type="entry name" value="NAP_family"/>
</dbReference>
<dbReference type="HOGENOM" id="CLU_1397602_0_0_1"/>
<dbReference type="VEuPathDB" id="VectorBase:CPIJ001434"/>
<dbReference type="Proteomes" id="UP000002320">
    <property type="component" value="Unassembled WGS sequence"/>
</dbReference>
<gene>
    <name evidence="4" type="primary">6032380</name>
    <name evidence="3" type="ORF">CpipJ_CPIJ001434</name>
</gene>
<evidence type="ECO:0000256" key="1">
    <source>
        <dbReference type="ARBA" id="ARBA00009947"/>
    </source>
</evidence>
<dbReference type="InParanoid" id="B0W2Q9"/>
<organism>
    <name type="scientific">Culex quinquefasciatus</name>
    <name type="common">Southern house mosquito</name>
    <name type="synonym">Culex pungens</name>
    <dbReference type="NCBI Taxonomy" id="7176"/>
    <lineage>
        <taxon>Eukaryota</taxon>
        <taxon>Metazoa</taxon>
        <taxon>Ecdysozoa</taxon>
        <taxon>Arthropoda</taxon>
        <taxon>Hexapoda</taxon>
        <taxon>Insecta</taxon>
        <taxon>Pterygota</taxon>
        <taxon>Neoptera</taxon>
        <taxon>Endopterygota</taxon>
        <taxon>Diptera</taxon>
        <taxon>Nematocera</taxon>
        <taxon>Culicoidea</taxon>
        <taxon>Culicidae</taxon>
        <taxon>Culicinae</taxon>
        <taxon>Culicini</taxon>
        <taxon>Culex</taxon>
        <taxon>Culex</taxon>
    </lineage>
</organism>
<name>B0W2Q9_CULQU</name>
<dbReference type="EnsemblMetazoa" id="CPIJ001434-RA">
    <property type="protein sequence ID" value="CPIJ001434-PA"/>
    <property type="gene ID" value="CPIJ001434"/>
</dbReference>
<protein>
    <submittedName>
        <fullName evidence="3">Nucleosome assembly protein</fullName>
    </submittedName>
</protein>
<dbReference type="Gene3D" id="3.30.1120.90">
    <property type="entry name" value="Nucleosome assembly protein"/>
    <property type="match status" value="1"/>
</dbReference>
<dbReference type="GO" id="GO:0005634">
    <property type="term" value="C:nucleus"/>
    <property type="evidence" value="ECO:0007669"/>
    <property type="project" value="InterPro"/>
</dbReference>
<feature type="compositionally biased region" description="Acidic residues" evidence="2">
    <location>
        <begin position="158"/>
        <end position="171"/>
    </location>
</feature>
<feature type="region of interest" description="Disordered" evidence="2">
    <location>
        <begin position="158"/>
        <end position="195"/>
    </location>
</feature>
<keyword evidence="5" id="KW-1185">Reference proteome</keyword>
<evidence type="ECO:0000313" key="5">
    <source>
        <dbReference type="Proteomes" id="UP000002320"/>
    </source>
</evidence>
<reference evidence="4" key="2">
    <citation type="submission" date="2021-02" db="UniProtKB">
        <authorList>
            <consortium name="EnsemblMetazoa"/>
        </authorList>
    </citation>
    <scope>IDENTIFICATION</scope>
    <source>
        <strain evidence="4">JHB</strain>
    </source>
</reference>
<accession>B0W2Q9</accession>
<evidence type="ECO:0000313" key="4">
    <source>
        <dbReference type="EnsemblMetazoa" id="CPIJ001434-PA"/>
    </source>
</evidence>